<comment type="catalytic activity">
    <reaction evidence="1">
        <text>ATP + protein L-histidine = ADP + protein N-phospho-L-histidine.</text>
        <dbReference type="EC" id="2.7.13.3"/>
    </reaction>
</comment>
<evidence type="ECO:0000256" key="6">
    <source>
        <dbReference type="PROSITE-ProRule" id="PRU00169"/>
    </source>
</evidence>
<dbReference type="InterPro" id="IPR036097">
    <property type="entry name" value="HisK_dim/P_sf"/>
</dbReference>
<dbReference type="FunFam" id="3.30.565.10:FF:000006">
    <property type="entry name" value="Sensor histidine kinase WalK"/>
    <property type="match status" value="1"/>
</dbReference>
<dbReference type="InterPro" id="IPR001789">
    <property type="entry name" value="Sig_transdc_resp-reg_receiver"/>
</dbReference>
<dbReference type="Pfam" id="PF00512">
    <property type="entry name" value="HisKA"/>
    <property type="match status" value="1"/>
</dbReference>
<dbReference type="OrthoDB" id="9811889at2"/>
<feature type="transmembrane region" description="Helical" evidence="8">
    <location>
        <begin position="83"/>
        <end position="116"/>
    </location>
</feature>
<dbReference type="PANTHER" id="PTHR43547">
    <property type="entry name" value="TWO-COMPONENT HISTIDINE KINASE"/>
    <property type="match status" value="1"/>
</dbReference>
<organism evidence="12 13">
    <name type="scientific">Sediminicola luteus</name>
    <dbReference type="NCBI Taxonomy" id="319238"/>
    <lineage>
        <taxon>Bacteria</taxon>
        <taxon>Pseudomonadati</taxon>
        <taxon>Bacteroidota</taxon>
        <taxon>Flavobacteriia</taxon>
        <taxon>Flavobacteriales</taxon>
        <taxon>Flavobacteriaceae</taxon>
        <taxon>Sediminicola</taxon>
    </lineage>
</organism>
<feature type="domain" description="Response regulatory" evidence="11">
    <location>
        <begin position="457"/>
        <end position="569"/>
    </location>
</feature>
<feature type="transmembrane region" description="Helical" evidence="8">
    <location>
        <begin position="122"/>
        <end position="139"/>
    </location>
</feature>
<dbReference type="SUPFAM" id="SSF55874">
    <property type="entry name" value="ATPase domain of HSP90 chaperone/DNA topoisomerase II/histidine kinase"/>
    <property type="match status" value="1"/>
</dbReference>
<evidence type="ECO:0000256" key="7">
    <source>
        <dbReference type="SAM" id="Coils"/>
    </source>
</evidence>
<gene>
    <name evidence="12" type="ORF">B7P33_01745</name>
</gene>
<keyword evidence="8" id="KW-1133">Transmembrane helix</keyword>
<dbReference type="InterPro" id="IPR005467">
    <property type="entry name" value="His_kinase_dom"/>
</dbReference>
<dbReference type="Gene3D" id="1.10.10.60">
    <property type="entry name" value="Homeodomain-like"/>
    <property type="match status" value="1"/>
</dbReference>
<evidence type="ECO:0000256" key="4">
    <source>
        <dbReference type="ARBA" id="ARBA00022679"/>
    </source>
</evidence>
<keyword evidence="8" id="KW-0472">Membrane</keyword>
<feature type="transmembrane region" description="Helical" evidence="8">
    <location>
        <begin position="24"/>
        <end position="44"/>
    </location>
</feature>
<dbReference type="PRINTS" id="PR00344">
    <property type="entry name" value="BCTRLSENSOR"/>
</dbReference>
<evidence type="ECO:0000313" key="13">
    <source>
        <dbReference type="Proteomes" id="UP000219559"/>
    </source>
</evidence>
<dbReference type="Pfam" id="PF12833">
    <property type="entry name" value="HTH_18"/>
    <property type="match status" value="1"/>
</dbReference>
<dbReference type="GO" id="GO:0043565">
    <property type="term" value="F:sequence-specific DNA binding"/>
    <property type="evidence" value="ECO:0007669"/>
    <property type="project" value="InterPro"/>
</dbReference>
<evidence type="ECO:0000256" key="3">
    <source>
        <dbReference type="ARBA" id="ARBA00022553"/>
    </source>
</evidence>
<dbReference type="GO" id="GO:0003700">
    <property type="term" value="F:DNA-binding transcription factor activity"/>
    <property type="evidence" value="ECO:0007669"/>
    <property type="project" value="InterPro"/>
</dbReference>
<sequence length="698" mass="79643">MLLLRRLVQIGLGDKPTALQRKKVSFLNLLSLNGVVLNPIFGLYSLFTGAYAMAIFHGVMGLLYTLVLWIHKRMGYQKASALLWVVNYLYFLVLFPTISTPILGIYCVIIAIISLLFFKNKWVNFSGFFLSIVGYYIILNTEGIRYEADHLLNNGAALFSILFLCVWGFKYTNKNYEDQLKRQHEQAVKMQKRLDKQSKELVELNTFQNHFFVNLTHEFRTPITLIKGQLNSLYQEINDGESIQRVKKVERHINKMEGLINDIIDIAKIESNSLMLEHKNLNLNQFVQRVFLSFEPIFNKEDIRFSLDQAKEEGYIFADSIYLERVFGNILTNALKYTPSQGQVSMGVRNLGQTYEIRISDSGTGVADTDLERIFERYYQADNDLNKAGGSGIGLAFSKEVISLLGGTIKAANNAKGGLTITITLDKVSKERSESHGNRNLELYKKVYDQNHLTKKKVLVVDDNAEMRDYVAEVLKEYTTVQAANGKEALTILENERIDAVVTDFMMPVMDGSALLEAMKAKPYMIPVIMLTARADTQSKLGMLQLGVQDYLTKPFIEEELVFRLRNVLENTRERKLFLQSEIEKPADNFPIPDPTPTHTSMARNLVEEHISDPYFGVAQLSQDLNISERTLYRALKKETGLTPNAFIREIKLQRIRQVIESGPKRSLQELALSVGLTNGTYLNNLYKEQFGRDIYPD</sequence>
<keyword evidence="3 6" id="KW-0597">Phosphoprotein</keyword>
<dbReference type="PANTHER" id="PTHR43547:SF2">
    <property type="entry name" value="HYBRID SIGNAL TRANSDUCTION HISTIDINE KINASE C"/>
    <property type="match status" value="1"/>
</dbReference>
<dbReference type="AlphaFoldDB" id="A0A2A4GAR5"/>
<dbReference type="SMART" id="SM00342">
    <property type="entry name" value="HTH_ARAC"/>
    <property type="match status" value="1"/>
</dbReference>
<evidence type="ECO:0000259" key="10">
    <source>
        <dbReference type="PROSITE" id="PS50109"/>
    </source>
</evidence>
<dbReference type="InterPro" id="IPR004358">
    <property type="entry name" value="Sig_transdc_His_kin-like_C"/>
</dbReference>
<evidence type="ECO:0000256" key="2">
    <source>
        <dbReference type="ARBA" id="ARBA00012438"/>
    </source>
</evidence>
<comment type="caution">
    <text evidence="12">The sequence shown here is derived from an EMBL/GenBank/DDBJ whole genome shotgun (WGS) entry which is preliminary data.</text>
</comment>
<dbReference type="EMBL" id="NBWU01000001">
    <property type="protein sequence ID" value="PCE66049.1"/>
    <property type="molecule type" value="Genomic_DNA"/>
</dbReference>
<proteinExistence type="predicted"/>
<dbReference type="Gene3D" id="3.30.565.10">
    <property type="entry name" value="Histidine kinase-like ATPase, C-terminal domain"/>
    <property type="match status" value="1"/>
</dbReference>
<dbReference type="Gene3D" id="1.10.287.130">
    <property type="match status" value="1"/>
</dbReference>
<keyword evidence="13" id="KW-1185">Reference proteome</keyword>
<dbReference type="Pfam" id="PF00072">
    <property type="entry name" value="Response_reg"/>
    <property type="match status" value="1"/>
</dbReference>
<accession>A0A2A4GAR5</accession>
<dbReference type="Pfam" id="PF02518">
    <property type="entry name" value="HATPase_c"/>
    <property type="match status" value="1"/>
</dbReference>
<dbReference type="CDD" id="cd00156">
    <property type="entry name" value="REC"/>
    <property type="match status" value="1"/>
</dbReference>
<name>A0A2A4GAR5_9FLAO</name>
<feature type="transmembrane region" description="Helical" evidence="8">
    <location>
        <begin position="50"/>
        <end position="71"/>
    </location>
</feature>
<evidence type="ECO:0000256" key="8">
    <source>
        <dbReference type="SAM" id="Phobius"/>
    </source>
</evidence>
<dbReference type="CDD" id="cd00082">
    <property type="entry name" value="HisKA"/>
    <property type="match status" value="1"/>
</dbReference>
<feature type="coiled-coil region" evidence="7">
    <location>
        <begin position="173"/>
        <end position="200"/>
    </location>
</feature>
<dbReference type="InterPro" id="IPR011006">
    <property type="entry name" value="CheY-like_superfamily"/>
</dbReference>
<feature type="modified residue" description="4-aspartylphosphate" evidence="6">
    <location>
        <position position="504"/>
    </location>
</feature>
<dbReference type="PROSITE" id="PS50110">
    <property type="entry name" value="RESPONSE_REGULATORY"/>
    <property type="match status" value="1"/>
</dbReference>
<dbReference type="SUPFAM" id="SSF47384">
    <property type="entry name" value="Homodimeric domain of signal transducing histidine kinase"/>
    <property type="match status" value="1"/>
</dbReference>
<feature type="domain" description="Histidine kinase" evidence="10">
    <location>
        <begin position="214"/>
        <end position="429"/>
    </location>
</feature>
<keyword evidence="4" id="KW-0808">Transferase</keyword>
<keyword evidence="7" id="KW-0175">Coiled coil</keyword>
<dbReference type="GO" id="GO:0000155">
    <property type="term" value="F:phosphorelay sensor kinase activity"/>
    <property type="evidence" value="ECO:0007669"/>
    <property type="project" value="InterPro"/>
</dbReference>
<dbReference type="PROSITE" id="PS50109">
    <property type="entry name" value="HIS_KIN"/>
    <property type="match status" value="1"/>
</dbReference>
<feature type="domain" description="HTH araC/xylS-type" evidence="9">
    <location>
        <begin position="601"/>
        <end position="692"/>
    </location>
</feature>
<dbReference type="PROSITE" id="PS01124">
    <property type="entry name" value="HTH_ARAC_FAMILY_2"/>
    <property type="match status" value="1"/>
</dbReference>
<evidence type="ECO:0000259" key="9">
    <source>
        <dbReference type="PROSITE" id="PS01124"/>
    </source>
</evidence>
<dbReference type="SUPFAM" id="SSF52172">
    <property type="entry name" value="CheY-like"/>
    <property type="match status" value="1"/>
</dbReference>
<feature type="transmembrane region" description="Helical" evidence="8">
    <location>
        <begin position="151"/>
        <end position="169"/>
    </location>
</feature>
<reference evidence="12 13" key="1">
    <citation type="submission" date="2017-04" db="EMBL/GenBank/DDBJ databases">
        <title>A new member of the family Flavobacteriaceae isolated from ascidians.</title>
        <authorList>
            <person name="Chen L."/>
        </authorList>
    </citation>
    <scope>NUCLEOTIDE SEQUENCE [LARGE SCALE GENOMIC DNA]</scope>
    <source>
        <strain evidence="12 13">HQA918</strain>
    </source>
</reference>
<evidence type="ECO:0000256" key="5">
    <source>
        <dbReference type="ARBA" id="ARBA00022777"/>
    </source>
</evidence>
<dbReference type="Gene3D" id="3.40.50.2300">
    <property type="match status" value="1"/>
</dbReference>
<dbReference type="SMART" id="SM00448">
    <property type="entry name" value="REC"/>
    <property type="match status" value="1"/>
</dbReference>
<keyword evidence="5" id="KW-0418">Kinase</keyword>
<keyword evidence="8" id="KW-0812">Transmembrane</keyword>
<protein>
    <recommendedName>
        <fullName evidence="2">histidine kinase</fullName>
        <ecNumber evidence="2">2.7.13.3</ecNumber>
    </recommendedName>
</protein>
<evidence type="ECO:0000256" key="1">
    <source>
        <dbReference type="ARBA" id="ARBA00000085"/>
    </source>
</evidence>
<dbReference type="SMART" id="SM00388">
    <property type="entry name" value="HisKA"/>
    <property type="match status" value="1"/>
</dbReference>
<dbReference type="InterPro" id="IPR003661">
    <property type="entry name" value="HisK_dim/P_dom"/>
</dbReference>
<evidence type="ECO:0000313" key="12">
    <source>
        <dbReference type="EMBL" id="PCE66049.1"/>
    </source>
</evidence>
<dbReference type="RefSeq" id="WP_097441573.1">
    <property type="nucleotide sequence ID" value="NZ_NBWU01000001.1"/>
</dbReference>
<dbReference type="InterPro" id="IPR018060">
    <property type="entry name" value="HTH_AraC"/>
</dbReference>
<dbReference type="Proteomes" id="UP000219559">
    <property type="component" value="Unassembled WGS sequence"/>
</dbReference>
<dbReference type="InterPro" id="IPR003594">
    <property type="entry name" value="HATPase_dom"/>
</dbReference>
<dbReference type="SMART" id="SM00387">
    <property type="entry name" value="HATPase_c"/>
    <property type="match status" value="1"/>
</dbReference>
<dbReference type="InterPro" id="IPR036890">
    <property type="entry name" value="HATPase_C_sf"/>
</dbReference>
<evidence type="ECO:0000259" key="11">
    <source>
        <dbReference type="PROSITE" id="PS50110"/>
    </source>
</evidence>
<dbReference type="EC" id="2.7.13.3" evidence="2"/>